<sequence length="58" mass="6594">MQWCRGEWRRGWRPRCGRRSSAGSSSASPSPTTSHANSEAVISPSKASHVRLRRWQRT</sequence>
<reference evidence="2" key="2">
    <citation type="submission" date="2020-03" db="EMBL/GenBank/DDBJ databases">
        <title>The second near-complete assembly of the hexaploid bread wheat (Triticum aestivum) genome.</title>
        <authorList>
            <person name="Zimin A.V."/>
            <person name="Puiu D."/>
            <person name="Shumante A."/>
            <person name="Alonge M."/>
            <person name="Salzberg S.L."/>
        </authorList>
    </citation>
    <scope>NUCLEOTIDE SEQUENCE</scope>
    <source>
        <tissue evidence="2">Leaf</tissue>
    </source>
</reference>
<accession>A0A9R1EBR0</accession>
<proteinExistence type="predicted"/>
<gene>
    <name evidence="2" type="ORF">CFC21_022040</name>
</gene>
<comment type="caution">
    <text evidence="2">The sequence shown here is derived from an EMBL/GenBank/DDBJ whole genome shotgun (WGS) entry which is preliminary data.</text>
</comment>
<feature type="region of interest" description="Disordered" evidence="1">
    <location>
        <begin position="12"/>
        <end position="58"/>
    </location>
</feature>
<evidence type="ECO:0000256" key="1">
    <source>
        <dbReference type="SAM" id="MobiDB-lite"/>
    </source>
</evidence>
<feature type="non-terminal residue" evidence="2">
    <location>
        <position position="58"/>
    </location>
</feature>
<dbReference type="EMBL" id="CM022215">
    <property type="protein sequence ID" value="KAF7007064.1"/>
    <property type="molecule type" value="Genomic_DNA"/>
</dbReference>
<feature type="compositionally biased region" description="Low complexity" evidence="1">
    <location>
        <begin position="19"/>
        <end position="34"/>
    </location>
</feature>
<feature type="compositionally biased region" description="Basic residues" evidence="1">
    <location>
        <begin position="48"/>
        <end position="58"/>
    </location>
</feature>
<dbReference type="Proteomes" id="UP000815260">
    <property type="component" value="Chromosome 2B"/>
</dbReference>
<reference evidence="2" key="1">
    <citation type="journal article" date="2017" name="Gigascience">
        <title>The first near-complete assembly of the hexaploid bread wheat genome, Triticum aestivum.</title>
        <authorList>
            <person name="Zimin A.V."/>
            <person name="Puiu D."/>
            <person name="Hall R."/>
            <person name="Kingan S."/>
            <person name="Clavijo B.J."/>
            <person name="Salzberg S.L."/>
        </authorList>
    </citation>
    <scope>NUCLEOTIDE SEQUENCE</scope>
    <source>
        <tissue evidence="2">Leaf</tissue>
    </source>
</reference>
<evidence type="ECO:0000313" key="2">
    <source>
        <dbReference type="EMBL" id="KAF7007064.1"/>
    </source>
</evidence>
<dbReference type="AlphaFoldDB" id="A0A9R1EBR0"/>
<protein>
    <submittedName>
        <fullName evidence="2">Uncharacterized protein</fullName>
    </submittedName>
</protein>
<organism evidence="2">
    <name type="scientific">Triticum aestivum</name>
    <name type="common">Wheat</name>
    <dbReference type="NCBI Taxonomy" id="4565"/>
    <lineage>
        <taxon>Eukaryota</taxon>
        <taxon>Viridiplantae</taxon>
        <taxon>Streptophyta</taxon>
        <taxon>Embryophyta</taxon>
        <taxon>Tracheophyta</taxon>
        <taxon>Spermatophyta</taxon>
        <taxon>Magnoliopsida</taxon>
        <taxon>Liliopsida</taxon>
        <taxon>Poales</taxon>
        <taxon>Poaceae</taxon>
        <taxon>BOP clade</taxon>
        <taxon>Pooideae</taxon>
        <taxon>Triticodae</taxon>
        <taxon>Triticeae</taxon>
        <taxon>Triticinae</taxon>
        <taxon>Triticum</taxon>
    </lineage>
</organism>
<name>A0A9R1EBR0_WHEAT</name>